<evidence type="ECO:0000256" key="2">
    <source>
        <dbReference type="ARBA" id="ARBA00023125"/>
    </source>
</evidence>
<dbReference type="InterPro" id="IPR036390">
    <property type="entry name" value="WH_DNA-bd_sf"/>
</dbReference>
<feature type="domain" description="HTH gntR-type" evidence="4">
    <location>
        <begin position="1"/>
        <end position="68"/>
    </location>
</feature>
<dbReference type="GO" id="GO:0003677">
    <property type="term" value="F:DNA binding"/>
    <property type="evidence" value="ECO:0007669"/>
    <property type="project" value="UniProtKB-KW"/>
</dbReference>
<name>A0A4Y9AA57_9BACI</name>
<evidence type="ECO:0000256" key="3">
    <source>
        <dbReference type="ARBA" id="ARBA00023163"/>
    </source>
</evidence>
<dbReference type="Pfam" id="PF07729">
    <property type="entry name" value="FCD"/>
    <property type="match status" value="1"/>
</dbReference>
<dbReference type="OrthoDB" id="368257at2"/>
<gene>
    <name evidence="5" type="ORF">E4U82_13640</name>
</gene>
<dbReference type="SUPFAM" id="SSF46785">
    <property type="entry name" value="Winged helix' DNA-binding domain"/>
    <property type="match status" value="1"/>
</dbReference>
<comment type="caution">
    <text evidence="5">The sequence shown here is derived from an EMBL/GenBank/DDBJ whole genome shotgun (WGS) entry which is preliminary data.</text>
</comment>
<dbReference type="InterPro" id="IPR008920">
    <property type="entry name" value="TF_FadR/GntR_C"/>
</dbReference>
<dbReference type="Gene3D" id="1.20.120.530">
    <property type="entry name" value="GntR ligand-binding domain-like"/>
    <property type="match status" value="1"/>
</dbReference>
<dbReference type="Proteomes" id="UP000298484">
    <property type="component" value="Unassembled WGS sequence"/>
</dbReference>
<dbReference type="Gene3D" id="1.10.10.10">
    <property type="entry name" value="Winged helix-like DNA-binding domain superfamily/Winged helix DNA-binding domain"/>
    <property type="match status" value="1"/>
</dbReference>
<dbReference type="CDD" id="cd07377">
    <property type="entry name" value="WHTH_GntR"/>
    <property type="match status" value="1"/>
</dbReference>
<dbReference type="InterPro" id="IPR036388">
    <property type="entry name" value="WH-like_DNA-bd_sf"/>
</dbReference>
<evidence type="ECO:0000259" key="4">
    <source>
        <dbReference type="PROSITE" id="PS50949"/>
    </source>
</evidence>
<protein>
    <submittedName>
        <fullName evidence="5">GntR family transcriptional regulator</fullName>
    </submittedName>
</protein>
<dbReference type="SUPFAM" id="SSF48008">
    <property type="entry name" value="GntR ligand-binding domain-like"/>
    <property type="match status" value="1"/>
</dbReference>
<evidence type="ECO:0000313" key="6">
    <source>
        <dbReference type="Proteomes" id="UP000298484"/>
    </source>
</evidence>
<sequence length="207" mass="23975">MLLKDIAYQKIKEKILDEAYQPGHFLSERALINDLDMSKTPIKNALARLETEGFVNVSSKQGIIVNDLSVERINDIYNLRIALEIFNCKSVYQTITGEQLKELSDNLDETKYATDKLDVKAFATLDHQFHLIISEIAGNTEITRTLLNYQDHLRRITLRHLNKDPLRVRTFYQEHTAIFKALESHHSDSIDLMQAHLQNSKSIYFNN</sequence>
<keyword evidence="6" id="KW-1185">Reference proteome</keyword>
<dbReference type="RefSeq" id="WP_135110725.1">
    <property type="nucleotide sequence ID" value="NZ_SRHY01000027.1"/>
</dbReference>
<dbReference type="SMART" id="SM00345">
    <property type="entry name" value="HTH_GNTR"/>
    <property type="match status" value="1"/>
</dbReference>
<reference evidence="5 6" key="1">
    <citation type="submission" date="2019-03" db="EMBL/GenBank/DDBJ databases">
        <title>Genome sequence of Lentibacillus salicampi ATCC BAA-719.</title>
        <authorList>
            <person name="Maclea K.S."/>
            <person name="Simoes Junior M."/>
        </authorList>
    </citation>
    <scope>NUCLEOTIDE SEQUENCE [LARGE SCALE GENOMIC DNA]</scope>
    <source>
        <strain evidence="5 6">ATCC BAA-719</strain>
    </source>
</reference>
<evidence type="ECO:0000256" key="1">
    <source>
        <dbReference type="ARBA" id="ARBA00023015"/>
    </source>
</evidence>
<dbReference type="GO" id="GO:0003700">
    <property type="term" value="F:DNA-binding transcription factor activity"/>
    <property type="evidence" value="ECO:0007669"/>
    <property type="project" value="InterPro"/>
</dbReference>
<accession>A0A4Y9AA57</accession>
<dbReference type="Pfam" id="PF00392">
    <property type="entry name" value="GntR"/>
    <property type="match status" value="1"/>
</dbReference>
<proteinExistence type="predicted"/>
<dbReference type="InterPro" id="IPR011711">
    <property type="entry name" value="GntR_C"/>
</dbReference>
<keyword evidence="3" id="KW-0804">Transcription</keyword>
<organism evidence="5 6">
    <name type="scientific">Lentibacillus salicampi</name>
    <dbReference type="NCBI Taxonomy" id="175306"/>
    <lineage>
        <taxon>Bacteria</taxon>
        <taxon>Bacillati</taxon>
        <taxon>Bacillota</taxon>
        <taxon>Bacilli</taxon>
        <taxon>Bacillales</taxon>
        <taxon>Bacillaceae</taxon>
        <taxon>Lentibacillus</taxon>
    </lineage>
</organism>
<dbReference type="PANTHER" id="PTHR43537:SF24">
    <property type="entry name" value="GLUCONATE OPERON TRANSCRIPTIONAL REPRESSOR"/>
    <property type="match status" value="1"/>
</dbReference>
<dbReference type="InterPro" id="IPR000524">
    <property type="entry name" value="Tscrpt_reg_HTH_GntR"/>
</dbReference>
<keyword evidence="1" id="KW-0805">Transcription regulation</keyword>
<dbReference type="EMBL" id="SRHY01000027">
    <property type="protein sequence ID" value="TFJ92212.1"/>
    <property type="molecule type" value="Genomic_DNA"/>
</dbReference>
<evidence type="ECO:0000313" key="5">
    <source>
        <dbReference type="EMBL" id="TFJ92212.1"/>
    </source>
</evidence>
<dbReference type="AlphaFoldDB" id="A0A4Y9AA57"/>
<dbReference type="SMART" id="SM00895">
    <property type="entry name" value="FCD"/>
    <property type="match status" value="1"/>
</dbReference>
<keyword evidence="2" id="KW-0238">DNA-binding</keyword>
<dbReference type="PROSITE" id="PS50949">
    <property type="entry name" value="HTH_GNTR"/>
    <property type="match status" value="1"/>
</dbReference>
<dbReference type="PANTHER" id="PTHR43537">
    <property type="entry name" value="TRANSCRIPTIONAL REGULATOR, GNTR FAMILY"/>
    <property type="match status" value="1"/>
</dbReference>